<sequence length="281" mass="28676">MARTARTGGPITVDIVTSAPTGTRSGARLGGTGRALALGGGVAFLALALTGCGSTDVDGAPVERKSFALEGKTLTIDAENGVVDLVPADVEQVEVERQFDGWAVFGSGPDAVWKMEGDTLTLRVTCEGIGNCDSRHQVKVPRGVAVTAASDNGTVTATGFDSALDLSSDNGEINVRDAGGALKLKSDNGEVRAERISGPSVTARADNGEIRLGFASVPDLVDTVSDNGSITIDLPSGGQKYKVDASADNGDVSVDVPRGDDSAHVVKAYSDNGEVTVRSAN</sequence>
<keyword evidence="2" id="KW-0449">Lipoprotein</keyword>
<accession>A0ABQ3BFM4</accession>
<reference evidence="3" key="1">
    <citation type="journal article" date="2019" name="Int. J. Syst. Evol. Microbiol.">
        <title>The Global Catalogue of Microorganisms (GCM) 10K type strain sequencing project: providing services to taxonomists for standard genome sequencing and annotation.</title>
        <authorList>
            <consortium name="The Broad Institute Genomics Platform"/>
            <consortium name="The Broad Institute Genome Sequencing Center for Infectious Disease"/>
            <person name="Wu L."/>
            <person name="Ma J."/>
        </authorList>
    </citation>
    <scope>NUCLEOTIDE SEQUENCE [LARGE SCALE GENOMIC DNA]</scope>
    <source>
        <strain evidence="3">JCM 4602</strain>
    </source>
</reference>
<evidence type="ECO:0000313" key="3">
    <source>
        <dbReference type="Proteomes" id="UP000624183"/>
    </source>
</evidence>
<dbReference type="EMBL" id="BMUW01000002">
    <property type="protein sequence ID" value="GGZ42429.1"/>
    <property type="molecule type" value="Genomic_DNA"/>
</dbReference>
<evidence type="ECO:0000259" key="1">
    <source>
        <dbReference type="Pfam" id="PF13349"/>
    </source>
</evidence>
<name>A0ABQ3BFM4_9ACTN</name>
<organism evidence="2 3">
    <name type="scientific">Streptomyces rubiginosohelvolus</name>
    <dbReference type="NCBI Taxonomy" id="67362"/>
    <lineage>
        <taxon>Bacteria</taxon>
        <taxon>Bacillati</taxon>
        <taxon>Actinomycetota</taxon>
        <taxon>Actinomycetes</taxon>
        <taxon>Kitasatosporales</taxon>
        <taxon>Streptomycetaceae</taxon>
        <taxon>Streptomyces</taxon>
    </lineage>
</organism>
<gene>
    <name evidence="2" type="ORF">GCM10010328_15410</name>
</gene>
<feature type="domain" description="DUF4097" evidence="1">
    <location>
        <begin position="146"/>
        <end position="266"/>
    </location>
</feature>
<protein>
    <submittedName>
        <fullName evidence="2">Lipoprotein</fullName>
    </submittedName>
</protein>
<dbReference type="InterPro" id="IPR025164">
    <property type="entry name" value="Toastrack_DUF4097"/>
</dbReference>
<keyword evidence="3" id="KW-1185">Reference proteome</keyword>
<proteinExistence type="predicted"/>
<dbReference type="Proteomes" id="UP000624183">
    <property type="component" value="Unassembled WGS sequence"/>
</dbReference>
<comment type="caution">
    <text evidence="2">The sequence shown here is derived from an EMBL/GenBank/DDBJ whole genome shotgun (WGS) entry which is preliminary data.</text>
</comment>
<dbReference type="Pfam" id="PF13349">
    <property type="entry name" value="DUF4097"/>
    <property type="match status" value="1"/>
</dbReference>
<evidence type="ECO:0000313" key="2">
    <source>
        <dbReference type="EMBL" id="GGZ42429.1"/>
    </source>
</evidence>